<dbReference type="EMBL" id="JAPWIE010000001">
    <property type="protein sequence ID" value="MCZ4548691.1"/>
    <property type="molecule type" value="Genomic_DNA"/>
</dbReference>
<accession>A0ABT4MNV7</accession>
<evidence type="ECO:0000256" key="1">
    <source>
        <dbReference type="SAM" id="SignalP"/>
    </source>
</evidence>
<feature type="chain" id="PRO_5045485692" description="Secreted protein" evidence="1">
    <location>
        <begin position="21"/>
        <end position="243"/>
    </location>
</feature>
<organism evidence="2 3">
    <name type="scientific">Gordonia rubripertincta</name>
    <name type="common">Rhodococcus corallinus</name>
    <dbReference type="NCBI Taxonomy" id="36822"/>
    <lineage>
        <taxon>Bacteria</taxon>
        <taxon>Bacillati</taxon>
        <taxon>Actinomycetota</taxon>
        <taxon>Actinomycetes</taxon>
        <taxon>Mycobacteriales</taxon>
        <taxon>Gordoniaceae</taxon>
        <taxon>Gordonia</taxon>
    </lineage>
</organism>
<evidence type="ECO:0000313" key="2">
    <source>
        <dbReference type="EMBL" id="MCZ4548691.1"/>
    </source>
</evidence>
<name>A0ABT4MNV7_GORRU</name>
<comment type="caution">
    <text evidence="2">The sequence shown here is derived from an EMBL/GenBank/DDBJ whole genome shotgun (WGS) entry which is preliminary data.</text>
</comment>
<gene>
    <name evidence="2" type="ORF">O4213_01760</name>
</gene>
<dbReference type="RefSeq" id="WP_246833185.1">
    <property type="nucleotide sequence ID" value="NZ_JAPWIE010000001.1"/>
</dbReference>
<dbReference type="Proteomes" id="UP001067235">
    <property type="component" value="Unassembled WGS sequence"/>
</dbReference>
<keyword evidence="1" id="KW-0732">Signal</keyword>
<keyword evidence="3" id="KW-1185">Reference proteome</keyword>
<evidence type="ECO:0008006" key="4">
    <source>
        <dbReference type="Google" id="ProtNLM"/>
    </source>
</evidence>
<feature type="signal peptide" evidence="1">
    <location>
        <begin position="1"/>
        <end position="20"/>
    </location>
</feature>
<proteinExistence type="predicted"/>
<sequence>MTAVAIAACAALALPATASAEPTAPPAPKIDEATLQSLGAFVPAIIGSAATPGPDGKVNADLVANAKTLAADSGLPPDLAEIWNKVISFLEGTGGGGPAIPTGDGAPIIQQFLYPTLGQGCIPGGNSVGTALATAGPQKAPAPGPGKGEAGFVYTSLGTGPALNNNAAPLTVAWINVDTGKSGQQSLQRNEKINVAEGPGTFTTIAKTGQGRIISAIYGNVTTKTEGKTVSCTIIPTVGLAVV</sequence>
<reference evidence="2" key="1">
    <citation type="submission" date="2022-12" db="EMBL/GenBank/DDBJ databases">
        <authorList>
            <person name="Krivoruchko A.V."/>
            <person name="Elkin A."/>
        </authorList>
    </citation>
    <scope>NUCLEOTIDE SEQUENCE</scope>
    <source>
        <strain evidence="2">IEGM 1388</strain>
    </source>
</reference>
<evidence type="ECO:0000313" key="3">
    <source>
        <dbReference type="Proteomes" id="UP001067235"/>
    </source>
</evidence>
<protein>
    <recommendedName>
        <fullName evidence="4">Secreted protein</fullName>
    </recommendedName>
</protein>